<comment type="caution">
    <text evidence="9">The sequence shown here is derived from an EMBL/GenBank/DDBJ whole genome shotgun (WGS) entry which is preliminary data.</text>
</comment>
<dbReference type="EMBL" id="JAZBJZ010000005">
    <property type="protein sequence ID" value="MEE3715556.1"/>
    <property type="molecule type" value="Genomic_DNA"/>
</dbReference>
<evidence type="ECO:0000256" key="7">
    <source>
        <dbReference type="ARBA" id="ARBA00023136"/>
    </source>
</evidence>
<keyword evidence="6" id="KW-1133">Transmembrane helix</keyword>
<dbReference type="Proteomes" id="UP001333818">
    <property type="component" value="Unassembled WGS sequence"/>
</dbReference>
<keyword evidence="5" id="KW-0448">Lipopolysaccharide biosynthesis</keyword>
<organism evidence="9 10">
    <name type="scientific">Tumidithrix elongata BACA0141</name>
    <dbReference type="NCBI Taxonomy" id="2716417"/>
    <lineage>
        <taxon>Bacteria</taxon>
        <taxon>Bacillati</taxon>
        <taxon>Cyanobacteriota</taxon>
        <taxon>Cyanophyceae</taxon>
        <taxon>Pseudanabaenales</taxon>
        <taxon>Pseudanabaenaceae</taxon>
        <taxon>Tumidithrix</taxon>
        <taxon>Tumidithrix elongata</taxon>
    </lineage>
</organism>
<evidence type="ECO:0000256" key="3">
    <source>
        <dbReference type="ARBA" id="ARBA00022679"/>
    </source>
</evidence>
<sequence>MSKSHLSQVHLPQHAPLESRSVTIVIPALNEEGNLEKLFQSIEKAFERLGFTLPVLLVDDGSTDESPKILDHLQDKYHYLSVITHPAKRGVTGVWKTAIANVHTDWILWGQADMESNPEVDFPLLLESCVSGAHAVAGWRQNRGDGKKLASKVANTTCQLIFGLKIHDMNWIKLVPRNLVATLPMDIVTHRYMLAVLSGFGYNVTEVATPWYPRYSGQSKFGKKRLISSARDFMRVWSWFATQILSGSKHDTQSLNNVALPVPTEAKEPANVY</sequence>
<dbReference type="GO" id="GO:0005886">
    <property type="term" value="C:plasma membrane"/>
    <property type="evidence" value="ECO:0007669"/>
    <property type="project" value="TreeGrafter"/>
</dbReference>
<dbReference type="Gene3D" id="3.90.550.10">
    <property type="entry name" value="Spore Coat Polysaccharide Biosynthesis Protein SpsA, Chain A"/>
    <property type="match status" value="1"/>
</dbReference>
<dbReference type="InterPro" id="IPR029044">
    <property type="entry name" value="Nucleotide-diphossugar_trans"/>
</dbReference>
<dbReference type="AlphaFoldDB" id="A0AAW9PTC6"/>
<evidence type="ECO:0000256" key="6">
    <source>
        <dbReference type="ARBA" id="ARBA00022989"/>
    </source>
</evidence>
<evidence type="ECO:0000256" key="1">
    <source>
        <dbReference type="ARBA" id="ARBA00022475"/>
    </source>
</evidence>
<dbReference type="GO" id="GO:0099621">
    <property type="term" value="F:undecaprenyl-phosphate 4-deoxy-4-formamido-L-arabinose transferase activity"/>
    <property type="evidence" value="ECO:0007669"/>
    <property type="project" value="TreeGrafter"/>
</dbReference>
<reference evidence="9" key="1">
    <citation type="submission" date="2024-01" db="EMBL/GenBank/DDBJ databases">
        <title>Bank of Algae and Cyanobacteria of the Azores (BACA) strain genomes.</title>
        <authorList>
            <person name="Luz R."/>
            <person name="Cordeiro R."/>
            <person name="Fonseca A."/>
            <person name="Goncalves V."/>
        </authorList>
    </citation>
    <scope>NUCLEOTIDE SEQUENCE</scope>
    <source>
        <strain evidence="9">BACA0141</strain>
    </source>
</reference>
<dbReference type="InterPro" id="IPR050256">
    <property type="entry name" value="Glycosyltransferase_2"/>
</dbReference>
<dbReference type="RefSeq" id="WP_330481980.1">
    <property type="nucleotide sequence ID" value="NZ_JAZBJZ010000005.1"/>
</dbReference>
<dbReference type="PANTHER" id="PTHR48090">
    <property type="entry name" value="UNDECAPRENYL-PHOSPHATE 4-DEOXY-4-FORMAMIDO-L-ARABINOSE TRANSFERASE-RELATED"/>
    <property type="match status" value="1"/>
</dbReference>
<keyword evidence="4" id="KW-0812">Transmembrane</keyword>
<protein>
    <submittedName>
        <fullName evidence="9">Glycosyltransferase family 2 protein</fullName>
    </submittedName>
</protein>
<dbReference type="PANTHER" id="PTHR48090:SF3">
    <property type="entry name" value="UNDECAPRENYL-PHOSPHATE 4-DEOXY-4-FORMAMIDO-L-ARABINOSE TRANSFERASE"/>
    <property type="match status" value="1"/>
</dbReference>
<keyword evidence="3" id="KW-0808">Transferase</keyword>
<accession>A0AAW9PTC6</accession>
<evidence type="ECO:0000313" key="9">
    <source>
        <dbReference type="EMBL" id="MEE3715556.1"/>
    </source>
</evidence>
<evidence type="ECO:0000256" key="4">
    <source>
        <dbReference type="ARBA" id="ARBA00022692"/>
    </source>
</evidence>
<proteinExistence type="predicted"/>
<feature type="domain" description="Glycosyltransferase 2-like" evidence="8">
    <location>
        <begin position="23"/>
        <end position="155"/>
    </location>
</feature>
<keyword evidence="10" id="KW-1185">Reference proteome</keyword>
<dbReference type="Pfam" id="PF00535">
    <property type="entry name" value="Glycos_transf_2"/>
    <property type="match status" value="1"/>
</dbReference>
<evidence type="ECO:0000256" key="2">
    <source>
        <dbReference type="ARBA" id="ARBA00022676"/>
    </source>
</evidence>
<dbReference type="CDD" id="cd04179">
    <property type="entry name" value="DPM_DPG-synthase_like"/>
    <property type="match status" value="1"/>
</dbReference>
<evidence type="ECO:0000259" key="8">
    <source>
        <dbReference type="Pfam" id="PF00535"/>
    </source>
</evidence>
<evidence type="ECO:0000313" key="10">
    <source>
        <dbReference type="Proteomes" id="UP001333818"/>
    </source>
</evidence>
<name>A0AAW9PTC6_9CYAN</name>
<keyword evidence="1" id="KW-1003">Cell membrane</keyword>
<gene>
    <name evidence="9" type="ORF">V2H45_02220</name>
</gene>
<dbReference type="InterPro" id="IPR001173">
    <property type="entry name" value="Glyco_trans_2-like"/>
</dbReference>
<keyword evidence="7" id="KW-0472">Membrane</keyword>
<keyword evidence="2" id="KW-0328">Glycosyltransferase</keyword>
<dbReference type="SUPFAM" id="SSF53448">
    <property type="entry name" value="Nucleotide-diphospho-sugar transferases"/>
    <property type="match status" value="1"/>
</dbReference>
<evidence type="ECO:0000256" key="5">
    <source>
        <dbReference type="ARBA" id="ARBA00022985"/>
    </source>
</evidence>
<dbReference type="GO" id="GO:0009103">
    <property type="term" value="P:lipopolysaccharide biosynthetic process"/>
    <property type="evidence" value="ECO:0007669"/>
    <property type="project" value="UniProtKB-KW"/>
</dbReference>